<organism evidence="1 2">
    <name type="scientific">Hypoxylon rubiginosum</name>
    <dbReference type="NCBI Taxonomy" id="110542"/>
    <lineage>
        <taxon>Eukaryota</taxon>
        <taxon>Fungi</taxon>
        <taxon>Dikarya</taxon>
        <taxon>Ascomycota</taxon>
        <taxon>Pezizomycotina</taxon>
        <taxon>Sordariomycetes</taxon>
        <taxon>Xylariomycetidae</taxon>
        <taxon>Xylariales</taxon>
        <taxon>Hypoxylaceae</taxon>
        <taxon>Hypoxylon</taxon>
    </lineage>
</organism>
<reference evidence="1 2" key="1">
    <citation type="journal article" date="2022" name="New Phytol.">
        <title>Ecological generalism drives hyperdiversity of secondary metabolite gene clusters in xylarialean endophytes.</title>
        <authorList>
            <person name="Franco M.E.E."/>
            <person name="Wisecaver J.H."/>
            <person name="Arnold A.E."/>
            <person name="Ju Y.M."/>
            <person name="Slot J.C."/>
            <person name="Ahrendt S."/>
            <person name="Moore L.P."/>
            <person name="Eastman K.E."/>
            <person name="Scott K."/>
            <person name="Konkel Z."/>
            <person name="Mondo S.J."/>
            <person name="Kuo A."/>
            <person name="Hayes R.D."/>
            <person name="Haridas S."/>
            <person name="Andreopoulos B."/>
            <person name="Riley R."/>
            <person name="LaButti K."/>
            <person name="Pangilinan J."/>
            <person name="Lipzen A."/>
            <person name="Amirebrahimi M."/>
            <person name="Yan J."/>
            <person name="Adam C."/>
            <person name="Keymanesh K."/>
            <person name="Ng V."/>
            <person name="Louie K."/>
            <person name="Northen T."/>
            <person name="Drula E."/>
            <person name="Henrissat B."/>
            <person name="Hsieh H.M."/>
            <person name="Youens-Clark K."/>
            <person name="Lutzoni F."/>
            <person name="Miadlikowska J."/>
            <person name="Eastwood D.C."/>
            <person name="Hamelin R.C."/>
            <person name="Grigoriev I.V."/>
            <person name="U'Ren J.M."/>
        </authorList>
    </citation>
    <scope>NUCLEOTIDE SEQUENCE [LARGE SCALE GENOMIC DNA]</scope>
    <source>
        <strain evidence="1 2">ER1909</strain>
    </source>
</reference>
<name>A0ACC0D791_9PEZI</name>
<comment type="caution">
    <text evidence="1">The sequence shown here is derived from an EMBL/GenBank/DDBJ whole genome shotgun (WGS) entry which is preliminary data.</text>
</comment>
<keyword evidence="2" id="KW-1185">Reference proteome</keyword>
<proteinExistence type="predicted"/>
<sequence length="938" mass="108368">MFRWHASSCTIPDIVVIDGNKVSCHNCSKSCPPVQDIIAQGSAAQYDIPADKPLGQLNLRWPPSVPYVRWEDSREGVTPMSRPETATMVNNNDTQEDFAAGPYGRPNSHVYDKLGSREFRLIYLPAAKDQDSLIHLEMETFSFDDSPEYETTSYAWGGEDGDDSICCPIYVGEYYDVLLQTKNCQSMLQYLRPHRGVRVVWIDAICINQQDSREREVQVAQMRTIYQSCQRVVVYLGPTMVHNCNKRFRSRHWLHEFGSSTFRQILTHRYFSRLWVIQELLLSPSLLVPLYDSDFLADSTFSKRIDVSWNETAAPWFQHVVSRKTFPRRQLLTVLRQTWSSKAMDPRDKVFGILGLVDTRSDTTGKAANGLVIEDCSLIPDYSLSALETFIGVTAYIIITFGHWKFLENAVGMNALPGYPRWTPDYHDPLIWHNKSAPEDSDFDHLNKWYYSQRLCCSKSWSLSTSDKIVYQRSSLGVVRKRNGWRKHGANIEQRANMRYEDSVRDGFSINSSTAALSIKLVRILYLTSGPSRVATLGSLHVFKFSQASYSIIICTGPVPLDVLLGTEPVWLFLRETDLRETDNEDYHIYQKAGSTLFFLRDSQRGRQGDTYDLVSCCVCWDLVICQETKRTSSGKDSDDYPSTYDSHMQKVHTSNTSLWTHPLLYEPLQNDITQVLARFPSYSKTLELGIWRTFPSKDPWVWKVLPVLQYLLDSVGKETRALSAAELHQFKQIYLSTLRQTSTDFSPSLISPCEWDHWVHLPPGNNEDCIFLTPPPSEWKRIYKPSNIKHQLWEISTGYEKIWVNSRTASTEELDDKGKRNQESYHDGWVGWQRMTELQWTNPNPDNATIPSYALIHETQDVYIYMDLNDVVEALTETNLYYRLCRLTKFRPLVNENETAMIQQPKDKYRGIYWHDWPDSLTTELQLDCTPRRVQLV</sequence>
<dbReference type="EMBL" id="MU394301">
    <property type="protein sequence ID" value="KAI6088533.1"/>
    <property type="molecule type" value="Genomic_DNA"/>
</dbReference>
<protein>
    <submittedName>
        <fullName evidence="1">Heterokaryon incompatibility protein-domain-containing protein</fullName>
    </submittedName>
</protein>
<dbReference type="Proteomes" id="UP001497680">
    <property type="component" value="Unassembled WGS sequence"/>
</dbReference>
<evidence type="ECO:0000313" key="2">
    <source>
        <dbReference type="Proteomes" id="UP001497680"/>
    </source>
</evidence>
<accession>A0ACC0D791</accession>
<evidence type="ECO:0000313" key="1">
    <source>
        <dbReference type="EMBL" id="KAI6088533.1"/>
    </source>
</evidence>
<gene>
    <name evidence="1" type="ORF">F4821DRAFT_233971</name>
</gene>